<dbReference type="Proteomes" id="UP000247465">
    <property type="component" value="Chromosome"/>
</dbReference>
<dbReference type="InterPro" id="IPR049704">
    <property type="entry name" value="Aminotrans_3_PPA_site"/>
</dbReference>
<evidence type="ECO:0000313" key="6">
    <source>
        <dbReference type="EMBL" id="AWT59741.1"/>
    </source>
</evidence>
<comment type="subunit">
    <text evidence="5">Homodimer.</text>
</comment>
<dbReference type="NCBIfam" id="NF002325">
    <property type="entry name" value="PRK01278.1"/>
    <property type="match status" value="1"/>
</dbReference>
<dbReference type="FunFam" id="3.40.640.10:FF:000004">
    <property type="entry name" value="Acetylornithine aminotransferase"/>
    <property type="match status" value="1"/>
</dbReference>
<evidence type="ECO:0000256" key="4">
    <source>
        <dbReference type="ARBA" id="ARBA00022898"/>
    </source>
</evidence>
<dbReference type="EC" id="2.6.1.11" evidence="5"/>
<dbReference type="NCBIfam" id="TIGR00707">
    <property type="entry name" value="argD"/>
    <property type="match status" value="1"/>
</dbReference>
<dbReference type="KEGG" id="mtar:DF168_00935"/>
<protein>
    <recommendedName>
        <fullName evidence="5">Acetylornithine aminotransferase</fullName>
        <shortName evidence="5">ACOAT</shortName>
        <ecNumber evidence="5">2.6.1.11</ecNumber>
    </recommendedName>
</protein>
<dbReference type="HAMAP" id="MF_01107">
    <property type="entry name" value="ArgD_aminotrans_3"/>
    <property type="match status" value="1"/>
</dbReference>
<proteinExistence type="inferred from homology"/>
<evidence type="ECO:0000256" key="1">
    <source>
        <dbReference type="ARBA" id="ARBA00022576"/>
    </source>
</evidence>
<dbReference type="InterPro" id="IPR004636">
    <property type="entry name" value="AcOrn/SuccOrn_fam"/>
</dbReference>
<name>A0A2Z4ACT3_9BACT</name>
<comment type="miscellaneous">
    <text evidence="5">May also have succinyldiaminopimelate aminotransferase activity, thus carrying out the corresponding step in lysine biosynthesis.</text>
</comment>
<dbReference type="GO" id="GO:0003992">
    <property type="term" value="F:N2-acetyl-L-ornithine:2-oxoglutarate 5-aminotransferase activity"/>
    <property type="evidence" value="ECO:0007669"/>
    <property type="project" value="UniProtKB-UniRule"/>
</dbReference>
<dbReference type="Pfam" id="PF00202">
    <property type="entry name" value="Aminotran_3"/>
    <property type="match status" value="1"/>
</dbReference>
<dbReference type="GO" id="GO:0005737">
    <property type="term" value="C:cytoplasm"/>
    <property type="evidence" value="ECO:0007669"/>
    <property type="project" value="UniProtKB-SubCell"/>
</dbReference>
<feature type="binding site" evidence="5">
    <location>
        <begin position="107"/>
        <end position="108"/>
    </location>
    <ligand>
        <name>pyridoxal 5'-phosphate</name>
        <dbReference type="ChEBI" id="CHEBI:597326"/>
    </ligand>
</feature>
<comment type="caution">
    <text evidence="5">Lacks conserved residue(s) required for the propagation of feature annotation.</text>
</comment>
<sequence>MTAIETEWESLYQEYSLGNYGTPPLTLVKGQGTKIWDDQGKEYLDFVCGIAVTSIGHCHPIWVNRIQDQVGKLAHCSNLYRIPNQALLAKKLCLYAGPGKVFFCNSGAEANEVLIKLARLYGQARSGKDGEQYKIIASEGAFHGRTFGGMSATPIEKVQGGFKPMLDGFDFGKFNDLDSFTSLIDEQTAAILLEPIQGEEGINPCSQEFLRGIRKLCDDRGLLFLVDEVQCGLGRTGDFYGFQHAGIQPDAIAMAKGLGGGFPIGAVWIDNEHASLFKPGSHGCTFGGSPLACAASLAVLEVLERENLLNKIKKHSPKWIASIKELKNRYPNLVSEVRGRGYMVGIAMREDPTEIINKLREAGLLTVPASGNVIRLLPPYTVSEKELDQSISILDSVISRHLQ</sequence>
<feature type="binding site" evidence="5">
    <location>
        <position position="145"/>
    </location>
    <ligand>
        <name>N(2)-acetyl-L-ornithine</name>
        <dbReference type="ChEBI" id="CHEBI:57805"/>
    </ligand>
</feature>
<dbReference type="UniPathway" id="UPA00068">
    <property type="reaction ID" value="UER00109"/>
</dbReference>
<comment type="similarity">
    <text evidence="5">Belongs to the class-III pyridoxal-phosphate-dependent aminotransferase family. ArgD subfamily.</text>
</comment>
<evidence type="ECO:0000256" key="2">
    <source>
        <dbReference type="ARBA" id="ARBA00022605"/>
    </source>
</evidence>
<comment type="pathway">
    <text evidence="5">Amino-acid biosynthesis; L-arginine biosynthesis; N(2)-acetyl-L-ornithine from L-glutamate: step 4/4.</text>
</comment>
<reference evidence="6 7" key="1">
    <citation type="submission" date="2018-06" db="EMBL/GenBank/DDBJ databases">
        <title>Draft Genome Sequence of a Novel Marine Bacterium Related to the Verrucomicrobia.</title>
        <authorList>
            <person name="Vosseberg J."/>
            <person name="Martijn J."/>
            <person name="Ettema T.J.G."/>
        </authorList>
    </citation>
    <scope>NUCLEOTIDE SEQUENCE [LARGE SCALE GENOMIC DNA]</scope>
    <source>
        <strain evidence="6">TARA_B100001123</strain>
    </source>
</reference>
<dbReference type="EMBL" id="CP029803">
    <property type="protein sequence ID" value="AWT59741.1"/>
    <property type="molecule type" value="Genomic_DNA"/>
</dbReference>
<dbReference type="AlphaFoldDB" id="A0A2Z4ACT3"/>
<dbReference type="Gene3D" id="3.90.1150.10">
    <property type="entry name" value="Aspartate Aminotransferase, domain 1"/>
    <property type="match status" value="1"/>
</dbReference>
<feature type="modified residue" description="N6-(pyridoxal phosphate)lysine" evidence="5">
    <location>
        <position position="256"/>
    </location>
</feature>
<evidence type="ECO:0000256" key="3">
    <source>
        <dbReference type="ARBA" id="ARBA00022679"/>
    </source>
</evidence>
<keyword evidence="4 5" id="KW-0663">Pyridoxal phosphate</keyword>
<dbReference type="GO" id="GO:0030170">
    <property type="term" value="F:pyridoxal phosphate binding"/>
    <property type="evidence" value="ECO:0007669"/>
    <property type="project" value="InterPro"/>
</dbReference>
<dbReference type="Gene3D" id="3.40.640.10">
    <property type="entry name" value="Type I PLP-dependent aspartate aminotransferase-like (Major domain)"/>
    <property type="match status" value="1"/>
</dbReference>
<dbReference type="InterPro" id="IPR005814">
    <property type="entry name" value="Aminotrans_3"/>
</dbReference>
<comment type="catalytic activity">
    <reaction evidence="5">
        <text>N(2)-acetyl-L-ornithine + 2-oxoglutarate = N-acetyl-L-glutamate 5-semialdehyde + L-glutamate</text>
        <dbReference type="Rhea" id="RHEA:18049"/>
        <dbReference type="ChEBI" id="CHEBI:16810"/>
        <dbReference type="ChEBI" id="CHEBI:29123"/>
        <dbReference type="ChEBI" id="CHEBI:29985"/>
        <dbReference type="ChEBI" id="CHEBI:57805"/>
        <dbReference type="EC" id="2.6.1.11"/>
    </reaction>
</comment>
<keyword evidence="5" id="KW-0963">Cytoplasm</keyword>
<accession>A0A2Z4ACT3</accession>
<dbReference type="PIRSF" id="PIRSF000521">
    <property type="entry name" value="Transaminase_4ab_Lys_Orn"/>
    <property type="match status" value="1"/>
</dbReference>
<dbReference type="InterPro" id="IPR050103">
    <property type="entry name" value="Class-III_PLP-dep_AT"/>
</dbReference>
<feature type="binding site" evidence="5">
    <location>
        <position position="142"/>
    </location>
    <ligand>
        <name>pyridoxal 5'-phosphate</name>
        <dbReference type="ChEBI" id="CHEBI:597326"/>
    </ligand>
</feature>
<dbReference type="PANTHER" id="PTHR11986">
    <property type="entry name" value="AMINOTRANSFERASE CLASS III"/>
    <property type="match status" value="1"/>
</dbReference>
<gene>
    <name evidence="5 6" type="primary">argD</name>
    <name evidence="6" type="ORF">DF168_00935</name>
</gene>
<dbReference type="SUPFAM" id="SSF53383">
    <property type="entry name" value="PLP-dependent transferases"/>
    <property type="match status" value="1"/>
</dbReference>
<dbReference type="InterPro" id="IPR015422">
    <property type="entry name" value="PyrdxlP-dep_Trfase_small"/>
</dbReference>
<dbReference type="InterPro" id="IPR015421">
    <property type="entry name" value="PyrdxlP-dep_Trfase_major"/>
</dbReference>
<feature type="binding site" evidence="5">
    <location>
        <begin position="227"/>
        <end position="230"/>
    </location>
    <ligand>
        <name>pyridoxal 5'-phosphate</name>
        <dbReference type="ChEBI" id="CHEBI:597326"/>
    </ligand>
</feature>
<dbReference type="GO" id="GO:0042802">
    <property type="term" value="F:identical protein binding"/>
    <property type="evidence" value="ECO:0007669"/>
    <property type="project" value="TreeGrafter"/>
</dbReference>
<comment type="cofactor">
    <cofactor evidence="5">
        <name>pyridoxal 5'-phosphate</name>
        <dbReference type="ChEBI" id="CHEBI:597326"/>
    </cofactor>
    <text evidence="5">Binds 1 pyridoxal phosphate per subunit.</text>
</comment>
<organism evidence="6 7">
    <name type="scientific">Candidatus Moanibacter tarae</name>
    <dbReference type="NCBI Taxonomy" id="2200854"/>
    <lineage>
        <taxon>Bacteria</taxon>
        <taxon>Pseudomonadati</taxon>
        <taxon>Verrucomicrobiota</taxon>
        <taxon>Opitutia</taxon>
        <taxon>Puniceicoccales</taxon>
        <taxon>Puniceicoccales incertae sedis</taxon>
        <taxon>Candidatus Moanibacter</taxon>
    </lineage>
</organism>
<dbReference type="GO" id="GO:0006526">
    <property type="term" value="P:L-arginine biosynthetic process"/>
    <property type="evidence" value="ECO:0007669"/>
    <property type="project" value="UniProtKB-UniRule"/>
</dbReference>
<evidence type="ECO:0000256" key="5">
    <source>
        <dbReference type="HAMAP-Rule" id="MF_01107"/>
    </source>
</evidence>
<keyword evidence="3 5" id="KW-0808">Transferase</keyword>
<feature type="binding site" evidence="5">
    <location>
        <position position="285"/>
    </location>
    <ligand>
        <name>pyridoxal 5'-phosphate</name>
        <dbReference type="ChEBI" id="CHEBI:597326"/>
    </ligand>
</feature>
<dbReference type="InterPro" id="IPR015424">
    <property type="entry name" value="PyrdxlP-dep_Trfase"/>
</dbReference>
<evidence type="ECO:0000313" key="7">
    <source>
        <dbReference type="Proteomes" id="UP000247465"/>
    </source>
</evidence>
<dbReference type="CDD" id="cd00610">
    <property type="entry name" value="OAT_like"/>
    <property type="match status" value="1"/>
</dbReference>
<comment type="subcellular location">
    <subcellularLocation>
        <location evidence="5">Cytoplasm</location>
    </subcellularLocation>
</comment>
<keyword evidence="1 5" id="KW-0032">Aminotransferase</keyword>
<dbReference type="PROSITE" id="PS00600">
    <property type="entry name" value="AA_TRANSFER_CLASS_3"/>
    <property type="match status" value="1"/>
</dbReference>
<keyword evidence="2 5" id="KW-0028">Amino-acid biosynthesis</keyword>
<dbReference type="PANTHER" id="PTHR11986:SF79">
    <property type="entry name" value="ACETYLORNITHINE AMINOTRANSFERASE, MITOCHONDRIAL"/>
    <property type="match status" value="1"/>
</dbReference>
<keyword evidence="5" id="KW-0055">Arginine biosynthesis</keyword>